<evidence type="ECO:0000313" key="2">
    <source>
        <dbReference type="EMBL" id="SQC43852.1"/>
    </source>
</evidence>
<dbReference type="EMBL" id="UAWQ01000015">
    <property type="protein sequence ID" value="SQC43852.1"/>
    <property type="molecule type" value="Genomic_DNA"/>
</dbReference>
<reference evidence="2 3" key="1">
    <citation type="submission" date="2018-06" db="EMBL/GenBank/DDBJ databases">
        <authorList>
            <consortium name="Pathogen Informatics"/>
            <person name="Doyle S."/>
        </authorList>
    </citation>
    <scope>NUCLEOTIDE SEQUENCE [LARGE SCALE GENOMIC DNA]</scope>
    <source>
        <strain evidence="2 3">NCTC13465</strain>
    </source>
</reference>
<accession>A0A2X3EIV9</accession>
<gene>
    <name evidence="2" type="ORF">NCTC13465_02340</name>
</gene>
<feature type="region of interest" description="Disordered" evidence="1">
    <location>
        <begin position="166"/>
        <end position="196"/>
    </location>
</feature>
<organism evidence="2 3">
    <name type="scientific">Klebsiella pneumoniae</name>
    <dbReference type="NCBI Taxonomy" id="573"/>
    <lineage>
        <taxon>Bacteria</taxon>
        <taxon>Pseudomonadati</taxon>
        <taxon>Pseudomonadota</taxon>
        <taxon>Gammaproteobacteria</taxon>
        <taxon>Enterobacterales</taxon>
        <taxon>Enterobacteriaceae</taxon>
        <taxon>Klebsiella/Raoultella group</taxon>
        <taxon>Klebsiella</taxon>
        <taxon>Klebsiella pneumoniae complex</taxon>
    </lineage>
</organism>
<protein>
    <submittedName>
        <fullName evidence="2">Uncharacterized protein</fullName>
    </submittedName>
</protein>
<feature type="compositionally biased region" description="Low complexity" evidence="1">
    <location>
        <begin position="166"/>
        <end position="181"/>
    </location>
</feature>
<evidence type="ECO:0000313" key="3">
    <source>
        <dbReference type="Proteomes" id="UP000251721"/>
    </source>
</evidence>
<evidence type="ECO:0000256" key="1">
    <source>
        <dbReference type="SAM" id="MobiDB-lite"/>
    </source>
</evidence>
<proteinExistence type="predicted"/>
<sequence length="196" mass="22084">MFSDCQAQRGLLLSSLPLIQIDVPSSIVSFAFRHTSPNIVFSAPRFCQKKWSGTPRWVEYVPPRLWIAQLPHSFLSLSHSRTFHLAPLLTCSGASVVNCSWRREVSSASYRKWRVDTGNSLFFDGLSLVFTMGQLNRYHPYPLAHQAPWAMRVWILFSRLHRQDASQSSSTPSLSPNLSSQVGDKAPAKPGSLRLK</sequence>
<dbReference type="AlphaFoldDB" id="A0A2X3EIV9"/>
<name>A0A2X3EIV9_KLEPN</name>
<dbReference type="Proteomes" id="UP000251721">
    <property type="component" value="Unassembled WGS sequence"/>
</dbReference>